<keyword evidence="3" id="KW-0804">Transcription</keyword>
<gene>
    <name evidence="5" type="ORF">BSAE_1876</name>
</gene>
<dbReference type="PROSITE" id="PS50932">
    <property type="entry name" value="HTH_LACI_2"/>
    <property type="match status" value="1"/>
</dbReference>
<name>A0A087CPH4_9BIFI</name>
<dbReference type="Gene3D" id="1.10.260.40">
    <property type="entry name" value="lambda repressor-like DNA-binding domains"/>
    <property type="match status" value="1"/>
</dbReference>
<dbReference type="EMBL" id="JGZM01000011">
    <property type="protein sequence ID" value="KFI85174.1"/>
    <property type="molecule type" value="Genomic_DNA"/>
</dbReference>
<keyword evidence="2" id="KW-0238">DNA-binding</keyword>
<dbReference type="AlphaFoldDB" id="A0A087CPH4"/>
<keyword evidence="1" id="KW-0805">Transcription regulation</keyword>
<reference evidence="5 6" key="1">
    <citation type="submission" date="2014-03" db="EMBL/GenBank/DDBJ databases">
        <title>Genomics of Bifidobacteria.</title>
        <authorList>
            <person name="Ventura M."/>
            <person name="Milani C."/>
            <person name="Lugli G.A."/>
        </authorList>
    </citation>
    <scope>NUCLEOTIDE SEQUENCE [LARGE SCALE GENOMIC DNA]</scope>
    <source>
        <strain evidence="5 6">LMG 14934</strain>
    </source>
</reference>
<dbReference type="Pfam" id="PF13377">
    <property type="entry name" value="Peripla_BP_3"/>
    <property type="match status" value="1"/>
</dbReference>
<dbReference type="Proteomes" id="UP000029040">
    <property type="component" value="Unassembled WGS sequence"/>
</dbReference>
<evidence type="ECO:0000256" key="3">
    <source>
        <dbReference type="ARBA" id="ARBA00023163"/>
    </source>
</evidence>
<dbReference type="GO" id="GO:0000976">
    <property type="term" value="F:transcription cis-regulatory region binding"/>
    <property type="evidence" value="ECO:0007669"/>
    <property type="project" value="TreeGrafter"/>
</dbReference>
<dbReference type="PROSITE" id="PS00356">
    <property type="entry name" value="HTH_LACI_1"/>
    <property type="match status" value="1"/>
</dbReference>
<organism evidence="5 6">
    <name type="scientific">Bifidobacterium pullorum subsp. saeculare DSM 6531 = LMG 14934</name>
    <dbReference type="NCBI Taxonomy" id="1437611"/>
    <lineage>
        <taxon>Bacteria</taxon>
        <taxon>Bacillati</taxon>
        <taxon>Actinomycetota</taxon>
        <taxon>Actinomycetes</taxon>
        <taxon>Bifidobacteriales</taxon>
        <taxon>Bifidobacteriaceae</taxon>
        <taxon>Bifidobacterium</taxon>
    </lineage>
</organism>
<dbReference type="InterPro" id="IPR010982">
    <property type="entry name" value="Lambda_DNA-bd_dom_sf"/>
</dbReference>
<evidence type="ECO:0000313" key="5">
    <source>
        <dbReference type="EMBL" id="KFI85174.1"/>
    </source>
</evidence>
<dbReference type="InterPro" id="IPR046335">
    <property type="entry name" value="LacI/GalR-like_sensor"/>
</dbReference>
<dbReference type="SUPFAM" id="SSF53822">
    <property type="entry name" value="Periplasmic binding protein-like I"/>
    <property type="match status" value="1"/>
</dbReference>
<evidence type="ECO:0000259" key="4">
    <source>
        <dbReference type="PROSITE" id="PS50932"/>
    </source>
</evidence>
<sequence length="359" mass="39028">MSRQGEVMNDAVKSDRKRVTLRDVAREAGVSLKTASNVINQTGRMSEATREKVQQVIDDMGYQVNMAARNLNFQHTGFVTLAVPSLKPPYLAELADYVIDAARKRSYSVYAITYDGSDTAARHVLESFNNTISDGIIMSLPEGSELTPDDLDVEYPLVCVGARTTWGRADWVRTDDVADGETAAEYLFHKGATRLAVVGARSPYDPEGWCAAVDGNAAMRLHGIMDACAEHGRELDPRLLGVTGQDWGIGGGVRAMQQVIDSGVPFDGVVALNDQLATGVITALAANGFSIPDQMQVIGFDNIEESQYLQPPLTTMDSCLSWIAPTAMERLIGRIRGYITAPETLSIRSQVIPRATTRI</sequence>
<dbReference type="GO" id="GO:0003700">
    <property type="term" value="F:DNA-binding transcription factor activity"/>
    <property type="evidence" value="ECO:0007669"/>
    <property type="project" value="TreeGrafter"/>
</dbReference>
<dbReference type="Gene3D" id="3.40.50.2300">
    <property type="match status" value="2"/>
</dbReference>
<feature type="domain" description="HTH lacI-type" evidence="4">
    <location>
        <begin position="19"/>
        <end position="73"/>
    </location>
</feature>
<dbReference type="PANTHER" id="PTHR30146">
    <property type="entry name" value="LACI-RELATED TRANSCRIPTIONAL REPRESSOR"/>
    <property type="match status" value="1"/>
</dbReference>
<accession>A0A087CPH4</accession>
<dbReference type="SUPFAM" id="SSF47413">
    <property type="entry name" value="lambda repressor-like DNA-binding domains"/>
    <property type="match status" value="1"/>
</dbReference>
<proteinExistence type="predicted"/>
<comment type="caution">
    <text evidence="5">The sequence shown here is derived from an EMBL/GenBank/DDBJ whole genome shotgun (WGS) entry which is preliminary data.</text>
</comment>
<evidence type="ECO:0000256" key="2">
    <source>
        <dbReference type="ARBA" id="ARBA00023125"/>
    </source>
</evidence>
<dbReference type="PANTHER" id="PTHR30146:SF109">
    <property type="entry name" value="HTH-TYPE TRANSCRIPTIONAL REGULATOR GALS"/>
    <property type="match status" value="1"/>
</dbReference>
<dbReference type="SMART" id="SM00354">
    <property type="entry name" value="HTH_LACI"/>
    <property type="match status" value="1"/>
</dbReference>
<dbReference type="CDD" id="cd06267">
    <property type="entry name" value="PBP1_LacI_sugar_binding-like"/>
    <property type="match status" value="1"/>
</dbReference>
<evidence type="ECO:0000256" key="1">
    <source>
        <dbReference type="ARBA" id="ARBA00023015"/>
    </source>
</evidence>
<dbReference type="InterPro" id="IPR028082">
    <property type="entry name" value="Peripla_BP_I"/>
</dbReference>
<dbReference type="Pfam" id="PF00356">
    <property type="entry name" value="LacI"/>
    <property type="match status" value="1"/>
</dbReference>
<protein>
    <submittedName>
        <fullName evidence="5">LacI-type transcriptional regulator</fullName>
    </submittedName>
</protein>
<dbReference type="InterPro" id="IPR000843">
    <property type="entry name" value="HTH_LacI"/>
</dbReference>
<dbReference type="CDD" id="cd01392">
    <property type="entry name" value="HTH_LacI"/>
    <property type="match status" value="1"/>
</dbReference>
<evidence type="ECO:0000313" key="6">
    <source>
        <dbReference type="Proteomes" id="UP000029040"/>
    </source>
</evidence>